<dbReference type="InterPro" id="IPR000595">
    <property type="entry name" value="cNMP-bd_dom"/>
</dbReference>
<dbReference type="CDD" id="cd00038">
    <property type="entry name" value="CAP_ED"/>
    <property type="match status" value="1"/>
</dbReference>
<dbReference type="EMBL" id="PVTR01000014">
    <property type="protein sequence ID" value="PRY85120.1"/>
    <property type="molecule type" value="Genomic_DNA"/>
</dbReference>
<sequence>MIHLLLEHIEIFTSIEDDLKERIQKISSIKKISKGDFLHKPGRVCDRTYFITKGLLRTYYEKDGKEVTDNFSAEGEWITSIYSFLQNVPDRFHIQAIEDSDLIVIKLEDLEKCFHDFHAMETFGRILMTRYFLSKSEKAISLQFFSAREKYQYFLKTEKHKVNRIPLGMVASYLGITQETLSRVRAEKG</sequence>
<dbReference type="OrthoDB" id="758145at2"/>
<gene>
    <name evidence="2" type="ORF">CLW00_11427</name>
</gene>
<dbReference type="InterPro" id="IPR014710">
    <property type="entry name" value="RmlC-like_jellyroll"/>
</dbReference>
<keyword evidence="3" id="KW-1185">Reference proteome</keyword>
<dbReference type="AlphaFoldDB" id="A0A2T0WEI2"/>
<dbReference type="RefSeq" id="WP_106135191.1">
    <property type="nucleotide sequence ID" value="NZ_PVTR01000014.1"/>
</dbReference>
<evidence type="ECO:0000313" key="3">
    <source>
        <dbReference type="Proteomes" id="UP000238157"/>
    </source>
</evidence>
<dbReference type="InterPro" id="IPR018490">
    <property type="entry name" value="cNMP-bd_dom_sf"/>
</dbReference>
<dbReference type="Gene3D" id="2.60.120.10">
    <property type="entry name" value="Jelly Rolls"/>
    <property type="match status" value="1"/>
</dbReference>
<name>A0A2T0WEI2_9BACT</name>
<accession>A0A2T0WEI2</accession>
<feature type="domain" description="Cyclic nucleotide-binding" evidence="1">
    <location>
        <begin position="11"/>
        <end position="112"/>
    </location>
</feature>
<dbReference type="PROSITE" id="PS50042">
    <property type="entry name" value="CNMP_BINDING_3"/>
    <property type="match status" value="1"/>
</dbReference>
<evidence type="ECO:0000259" key="1">
    <source>
        <dbReference type="PROSITE" id="PS50042"/>
    </source>
</evidence>
<organism evidence="2 3">
    <name type="scientific">Mongoliibacter ruber</name>
    <dbReference type="NCBI Taxonomy" id="1750599"/>
    <lineage>
        <taxon>Bacteria</taxon>
        <taxon>Pseudomonadati</taxon>
        <taxon>Bacteroidota</taxon>
        <taxon>Cytophagia</taxon>
        <taxon>Cytophagales</taxon>
        <taxon>Cyclobacteriaceae</taxon>
        <taxon>Mongoliibacter</taxon>
    </lineage>
</organism>
<comment type="caution">
    <text evidence="2">The sequence shown here is derived from an EMBL/GenBank/DDBJ whole genome shotgun (WGS) entry which is preliminary data.</text>
</comment>
<proteinExistence type="predicted"/>
<dbReference type="Proteomes" id="UP000238157">
    <property type="component" value="Unassembled WGS sequence"/>
</dbReference>
<dbReference type="SUPFAM" id="SSF51206">
    <property type="entry name" value="cAMP-binding domain-like"/>
    <property type="match status" value="1"/>
</dbReference>
<evidence type="ECO:0000313" key="2">
    <source>
        <dbReference type="EMBL" id="PRY85120.1"/>
    </source>
</evidence>
<dbReference type="Pfam" id="PF00027">
    <property type="entry name" value="cNMP_binding"/>
    <property type="match status" value="1"/>
</dbReference>
<reference evidence="2 3" key="1">
    <citation type="submission" date="2018-03" db="EMBL/GenBank/DDBJ databases">
        <title>Genomic Encyclopedia of Archaeal and Bacterial Type Strains, Phase II (KMG-II): from individual species to whole genera.</title>
        <authorList>
            <person name="Goeker M."/>
        </authorList>
    </citation>
    <scope>NUCLEOTIDE SEQUENCE [LARGE SCALE GENOMIC DNA]</scope>
    <source>
        <strain evidence="2 3">DSM 27929</strain>
    </source>
</reference>
<protein>
    <submittedName>
        <fullName evidence="2">CRP-like cAMP-binding protein</fullName>
    </submittedName>
</protein>